<keyword evidence="3" id="KW-0808">Transferase</keyword>
<dbReference type="InterPro" id="IPR002500">
    <property type="entry name" value="PAPS_reduct_dom"/>
</dbReference>
<name>A0A6J5LS67_9CAUD</name>
<evidence type="ECO:0000259" key="2">
    <source>
        <dbReference type="Pfam" id="PF01507"/>
    </source>
</evidence>
<sequence length="400" mass="43797">MALVLFLKAGTGLFQELVPVEGYARGGRFVRPHLATRHKAPADPLEQWDLFAPKEAPAPPAPPAAPVTAPLAPPRAIEPGPDLASYDTVLVAFSGGKDSVASLLGLLEAGVPREKIELWHHDIDGHGDTLMDWPVTPAYCRAIADALGMPIYFSWREGGFEREMTRHESRTAPVIWENPDGTRGQAGGVAGKLGTREKFPQVAADLSVRWCSGALKVDVMAAAIRNQDRFTGKRTLVVTGERAQESSNRARYKVVEPHRTTTQSRHVDQYRPVHSWSEAEVWDIMRRHGVVPHPAYQLGYSRLSCRNCIFGGADQWATNRALFPDTFEKVAGYERSFNATIHRSESVEKRADKGEVYAAAKTQPELVKLADSKTWAGPVLVPPDAWQLPAGAFGKTGGPS</sequence>
<feature type="compositionally biased region" description="Pro residues" evidence="1">
    <location>
        <begin position="56"/>
        <end position="65"/>
    </location>
</feature>
<evidence type="ECO:0000256" key="1">
    <source>
        <dbReference type="SAM" id="MobiDB-lite"/>
    </source>
</evidence>
<evidence type="ECO:0000313" key="3">
    <source>
        <dbReference type="EMBL" id="CAB4137404.1"/>
    </source>
</evidence>
<dbReference type="InterPro" id="IPR014729">
    <property type="entry name" value="Rossmann-like_a/b/a_fold"/>
</dbReference>
<reference evidence="3" key="1">
    <citation type="submission" date="2020-04" db="EMBL/GenBank/DDBJ databases">
        <authorList>
            <person name="Chiriac C."/>
            <person name="Salcher M."/>
            <person name="Ghai R."/>
            <person name="Kavagutti S V."/>
        </authorList>
    </citation>
    <scope>NUCLEOTIDE SEQUENCE</scope>
</reference>
<organism evidence="3">
    <name type="scientific">uncultured Caudovirales phage</name>
    <dbReference type="NCBI Taxonomy" id="2100421"/>
    <lineage>
        <taxon>Viruses</taxon>
        <taxon>Duplodnaviria</taxon>
        <taxon>Heunggongvirae</taxon>
        <taxon>Uroviricota</taxon>
        <taxon>Caudoviricetes</taxon>
        <taxon>Peduoviridae</taxon>
        <taxon>Maltschvirus</taxon>
        <taxon>Maltschvirus maltsch</taxon>
    </lineage>
</organism>
<dbReference type="PANTHER" id="PTHR43196:SF2">
    <property type="entry name" value="PHOSPHOADENOSINE PHOSPHOSULFATE REDUCTASE"/>
    <property type="match status" value="1"/>
</dbReference>
<feature type="region of interest" description="Disordered" evidence="1">
    <location>
        <begin position="53"/>
        <end position="73"/>
    </location>
</feature>
<accession>A0A6J5LS67</accession>
<dbReference type="Pfam" id="PF01507">
    <property type="entry name" value="PAPS_reduct"/>
    <property type="match status" value="1"/>
</dbReference>
<proteinExistence type="predicted"/>
<dbReference type="InterPro" id="IPR050128">
    <property type="entry name" value="Sulfate_adenylyltrnsfr_sub2"/>
</dbReference>
<gene>
    <name evidence="3" type="ORF">UFOVP326_27</name>
</gene>
<protein>
    <submittedName>
        <fullName evidence="3">CysH 3'-phosphoadenosine 5'-phosphosulfate sulfotransferase (PAPS reductase)/FAD synthetase and related enzymes</fullName>
    </submittedName>
</protein>
<dbReference type="PANTHER" id="PTHR43196">
    <property type="entry name" value="SULFATE ADENYLYLTRANSFERASE SUBUNIT 2"/>
    <property type="match status" value="1"/>
</dbReference>
<dbReference type="EMBL" id="LR796340">
    <property type="protein sequence ID" value="CAB4137404.1"/>
    <property type="molecule type" value="Genomic_DNA"/>
</dbReference>
<dbReference type="Gene3D" id="3.40.50.620">
    <property type="entry name" value="HUPs"/>
    <property type="match status" value="1"/>
</dbReference>
<dbReference type="GO" id="GO:0016740">
    <property type="term" value="F:transferase activity"/>
    <property type="evidence" value="ECO:0007669"/>
    <property type="project" value="UniProtKB-KW"/>
</dbReference>
<dbReference type="SUPFAM" id="SSF52402">
    <property type="entry name" value="Adenine nucleotide alpha hydrolases-like"/>
    <property type="match status" value="1"/>
</dbReference>
<feature type="domain" description="Phosphoadenosine phosphosulphate reductase" evidence="2">
    <location>
        <begin position="209"/>
        <end position="308"/>
    </location>
</feature>